<sequence length="79" mass="8693">MAVVLPNLLPVRRICNKPIPTTPRTVRHNITTKRVSAVQGASTHPSRATKYSALPYISGQSSASRTDLPTRRVVRKTSQ</sequence>
<protein>
    <submittedName>
        <fullName evidence="2">Uncharacterized protein</fullName>
    </submittedName>
</protein>
<feature type="region of interest" description="Disordered" evidence="1">
    <location>
        <begin position="35"/>
        <end position="79"/>
    </location>
</feature>
<dbReference type="HOGENOM" id="CLU_2606957_0_0_1"/>
<accession>A0A0C3N0P5</accession>
<proteinExistence type="predicted"/>
<reference evidence="3" key="2">
    <citation type="submission" date="2015-01" db="EMBL/GenBank/DDBJ databases">
        <title>Evolutionary Origins and Diversification of the Mycorrhizal Mutualists.</title>
        <authorList>
            <consortium name="DOE Joint Genome Institute"/>
            <consortium name="Mycorrhizal Genomics Consortium"/>
            <person name="Kohler A."/>
            <person name="Kuo A."/>
            <person name="Nagy L.G."/>
            <person name="Floudas D."/>
            <person name="Copeland A."/>
            <person name="Barry K.W."/>
            <person name="Cichocki N."/>
            <person name="Veneault-Fourrey C."/>
            <person name="LaButti K."/>
            <person name="Lindquist E.A."/>
            <person name="Lipzen A."/>
            <person name="Lundell T."/>
            <person name="Morin E."/>
            <person name="Murat C."/>
            <person name="Riley R."/>
            <person name="Ohm R."/>
            <person name="Sun H."/>
            <person name="Tunlid A."/>
            <person name="Henrissat B."/>
            <person name="Grigoriev I.V."/>
            <person name="Hibbett D.S."/>
            <person name="Martin F."/>
        </authorList>
    </citation>
    <scope>NUCLEOTIDE SEQUENCE [LARGE SCALE GENOMIC DNA]</scope>
    <source>
        <strain evidence="3">Marx 270</strain>
    </source>
</reference>
<evidence type="ECO:0000313" key="2">
    <source>
        <dbReference type="EMBL" id="KIN94689.1"/>
    </source>
</evidence>
<organism evidence="2 3">
    <name type="scientific">Pisolithus tinctorius Marx 270</name>
    <dbReference type="NCBI Taxonomy" id="870435"/>
    <lineage>
        <taxon>Eukaryota</taxon>
        <taxon>Fungi</taxon>
        <taxon>Dikarya</taxon>
        <taxon>Basidiomycota</taxon>
        <taxon>Agaricomycotina</taxon>
        <taxon>Agaricomycetes</taxon>
        <taxon>Agaricomycetidae</taxon>
        <taxon>Boletales</taxon>
        <taxon>Sclerodermatineae</taxon>
        <taxon>Pisolithaceae</taxon>
        <taxon>Pisolithus</taxon>
    </lineage>
</organism>
<keyword evidence="3" id="KW-1185">Reference proteome</keyword>
<name>A0A0C3N0P5_PISTI</name>
<feature type="compositionally biased region" description="Polar residues" evidence="1">
    <location>
        <begin position="58"/>
        <end position="67"/>
    </location>
</feature>
<gene>
    <name evidence="2" type="ORF">M404DRAFT_1008165</name>
</gene>
<reference evidence="2 3" key="1">
    <citation type="submission" date="2014-04" db="EMBL/GenBank/DDBJ databases">
        <authorList>
            <consortium name="DOE Joint Genome Institute"/>
            <person name="Kuo A."/>
            <person name="Kohler A."/>
            <person name="Costa M.D."/>
            <person name="Nagy L.G."/>
            <person name="Floudas D."/>
            <person name="Copeland A."/>
            <person name="Barry K.W."/>
            <person name="Cichocki N."/>
            <person name="Veneault-Fourrey C."/>
            <person name="LaButti K."/>
            <person name="Lindquist E.A."/>
            <person name="Lipzen A."/>
            <person name="Lundell T."/>
            <person name="Morin E."/>
            <person name="Murat C."/>
            <person name="Sun H."/>
            <person name="Tunlid A."/>
            <person name="Henrissat B."/>
            <person name="Grigoriev I.V."/>
            <person name="Hibbett D.S."/>
            <person name="Martin F."/>
            <person name="Nordberg H.P."/>
            <person name="Cantor M.N."/>
            <person name="Hua S.X."/>
        </authorList>
    </citation>
    <scope>NUCLEOTIDE SEQUENCE [LARGE SCALE GENOMIC DNA]</scope>
    <source>
        <strain evidence="2 3">Marx 270</strain>
    </source>
</reference>
<feature type="compositionally biased region" description="Polar residues" evidence="1">
    <location>
        <begin position="35"/>
        <end position="46"/>
    </location>
</feature>
<evidence type="ECO:0000256" key="1">
    <source>
        <dbReference type="SAM" id="MobiDB-lite"/>
    </source>
</evidence>
<dbReference type="Proteomes" id="UP000054217">
    <property type="component" value="Unassembled WGS sequence"/>
</dbReference>
<dbReference type="EMBL" id="KN832089">
    <property type="protein sequence ID" value="KIN94689.1"/>
    <property type="molecule type" value="Genomic_DNA"/>
</dbReference>
<dbReference type="AlphaFoldDB" id="A0A0C3N0P5"/>
<feature type="non-terminal residue" evidence="2">
    <location>
        <position position="1"/>
    </location>
</feature>
<evidence type="ECO:0000313" key="3">
    <source>
        <dbReference type="Proteomes" id="UP000054217"/>
    </source>
</evidence>
<dbReference type="InParanoid" id="A0A0C3N0P5"/>